<protein>
    <recommendedName>
        <fullName evidence="3">Glycosyl transferase family 1 domain-containing protein</fullName>
    </recommendedName>
</protein>
<dbReference type="Gene3D" id="3.40.50.2000">
    <property type="entry name" value="Glycogen Phosphorylase B"/>
    <property type="match status" value="1"/>
</dbReference>
<proteinExistence type="predicted"/>
<reference evidence="1 2" key="1">
    <citation type="submission" date="2018-01" db="EMBL/GenBank/DDBJ databases">
        <title>Co-occurrence of chitin degradation, pigmentation and bioactivity in marine Pseudoalteromonas.</title>
        <authorList>
            <person name="Paulsen S."/>
            <person name="Gram L."/>
            <person name="Machado H."/>
        </authorList>
    </citation>
    <scope>NUCLEOTIDE SEQUENCE [LARGE SCALE GENOMIC DNA]</scope>
    <source>
        <strain evidence="1 2">S3898</strain>
    </source>
</reference>
<evidence type="ECO:0000313" key="1">
    <source>
        <dbReference type="EMBL" id="RZQ54960.1"/>
    </source>
</evidence>
<comment type="caution">
    <text evidence="1">The sequence shown here is derived from an EMBL/GenBank/DDBJ whole genome shotgun (WGS) entry which is preliminary data.</text>
</comment>
<dbReference type="Proteomes" id="UP000291338">
    <property type="component" value="Unassembled WGS sequence"/>
</dbReference>
<gene>
    <name evidence="1" type="ORF">C1E23_01360</name>
</gene>
<dbReference type="SUPFAM" id="SSF53756">
    <property type="entry name" value="UDP-Glycosyltransferase/glycogen phosphorylase"/>
    <property type="match status" value="1"/>
</dbReference>
<evidence type="ECO:0008006" key="3">
    <source>
        <dbReference type="Google" id="ProtNLM"/>
    </source>
</evidence>
<sequence>MVGKNFVLCQDYPTKDNHYAMSYVHSRVRSYKYLKCVVVSFSAEFCYEIDGVEVITAEFFKKNYLDFLNEHDRVLSHAPNIKNHLPILNRVNKAKVVIFLHGHEVLKINNYYPEDYSWVKKGFLGRPFFQNTYDTLKLFLLGRCFNKLMRRNRLKLIFVSTWMKNEFLNNVNINFDLNESNSAIINNASAPEFINKTYNYDCEKAYDAISIRPFDSPKYAVDQIVKLAHENPTLNFILYGKGKYFDYNIKPKNLTVSEDFLRPEEITDALDKAKIAIMPTRLDAQGVMMCEMATYGIPLVTSDLPICREVLFEFDNVTYWDGEEDLDLLKVLRDTKSHNNPNKEKFSSDFLLRKEENFINEVSND</sequence>
<accession>A0A4Q7ISB7</accession>
<name>A0A4Q7ISB7_9GAMM</name>
<dbReference type="RefSeq" id="WP_130253852.1">
    <property type="nucleotide sequence ID" value="NZ_PPSX01000005.1"/>
</dbReference>
<dbReference type="AlphaFoldDB" id="A0A4Q7ISB7"/>
<organism evidence="1 2">
    <name type="scientific">Pseudoalteromonas phenolica</name>
    <dbReference type="NCBI Taxonomy" id="161398"/>
    <lineage>
        <taxon>Bacteria</taxon>
        <taxon>Pseudomonadati</taxon>
        <taxon>Pseudomonadota</taxon>
        <taxon>Gammaproteobacteria</taxon>
        <taxon>Alteromonadales</taxon>
        <taxon>Pseudoalteromonadaceae</taxon>
        <taxon>Pseudoalteromonas</taxon>
    </lineage>
</organism>
<dbReference type="EMBL" id="PPSX01000005">
    <property type="protein sequence ID" value="RZQ54960.1"/>
    <property type="molecule type" value="Genomic_DNA"/>
</dbReference>
<dbReference type="Pfam" id="PF13692">
    <property type="entry name" value="Glyco_trans_1_4"/>
    <property type="match status" value="1"/>
</dbReference>
<evidence type="ECO:0000313" key="2">
    <source>
        <dbReference type="Proteomes" id="UP000291338"/>
    </source>
</evidence>